<dbReference type="EMBL" id="JACCJB010000009">
    <property type="protein sequence ID" value="KAF6223917.1"/>
    <property type="molecule type" value="Genomic_DNA"/>
</dbReference>
<dbReference type="InterPro" id="IPR019734">
    <property type="entry name" value="TPR_rpt"/>
</dbReference>
<dbReference type="SMART" id="SM00028">
    <property type="entry name" value="TPR"/>
    <property type="match status" value="3"/>
</dbReference>
<keyword evidence="1" id="KW-0175">Coiled coil</keyword>
<dbReference type="Proteomes" id="UP000593566">
    <property type="component" value="Unassembled WGS sequence"/>
</dbReference>
<reference evidence="2 3" key="1">
    <citation type="journal article" date="2020" name="Genomics">
        <title>Complete, high-quality genomes from long-read metagenomic sequencing of two wolf lichen thalli reveals enigmatic genome architecture.</title>
        <authorList>
            <person name="McKenzie S.K."/>
            <person name="Walston R.F."/>
            <person name="Allen J.L."/>
        </authorList>
    </citation>
    <scope>NUCLEOTIDE SEQUENCE [LARGE SCALE GENOMIC DNA]</scope>
    <source>
        <strain evidence="2">WasteWater1</strain>
    </source>
</reference>
<evidence type="ECO:0000313" key="3">
    <source>
        <dbReference type="Proteomes" id="UP000593566"/>
    </source>
</evidence>
<dbReference type="InterPro" id="IPR050754">
    <property type="entry name" value="FKBP4/5/8-like"/>
</dbReference>
<evidence type="ECO:0000256" key="1">
    <source>
        <dbReference type="SAM" id="Coils"/>
    </source>
</evidence>
<proteinExistence type="predicted"/>
<dbReference type="Gene3D" id="1.25.40.10">
    <property type="entry name" value="Tetratricopeptide repeat domain"/>
    <property type="match status" value="2"/>
</dbReference>
<dbReference type="InterPro" id="IPR011990">
    <property type="entry name" value="TPR-like_helical_dom_sf"/>
</dbReference>
<evidence type="ECO:0000313" key="2">
    <source>
        <dbReference type="EMBL" id="KAF6223917.1"/>
    </source>
</evidence>
<name>A0A8H6CI77_9LECA</name>
<sequence length="677" mass="78268">MDIPDSGAMATVVRSKDDSPFMRLPAEIREMIYRPLLIAEHTKREHNVNSREFDRNRRLLQKGPDQTYMFYTAILCTNSRIHEESVDLCRRENNFVCLTSRRPSRLGNELEALGLQMIAKDAKADGFWNISMMLTLDPVDFNGWPYRRPTLCETAGGADAAEDQRPWKYIFCSDELPTFCRLLLKSTKRHYSPLRDTAFYIEINPAIWNRQETEIDCSPAGLARMRKLLEPLRQLHSFGGAQVEGPLSGSYKGSIIMSVCKDSPTALDIIRIAMVALTEADEHVSKGRLLQAIDLYKTALMNVRSCCWRYDERDFVMKNGPFPEMKAEQAKHNLKVRLLGRIALVYLKSGMLRMARIYTERAMDPRRPYDHRHNKQYHLTVASWQDVVYAEVLHVAAHISYTHGDVWEAVGDLREADSLVPLNKEQKCVYEAWQERADRLVTRRANQEEARKSQERQQIEKAEGKIQVVCNWKSKGDRLLRNGISHLATSKYREALDKLAVLNQNLELSFTIGSKTFEDYYIRDAINALVFKLQASVAAGYLMSQQYKEVHEWTDSVLECSQEDCDVIHCRCLYRCHKYCDNTHNWMEDQKLDYLKVHYCKAIALKRLGDTVQAVEHMEKALGFDPGDGTVFAQLVLMKQDLKLEQDVARKSRARKLNARQIQLRRKQISRKEKGRA</sequence>
<dbReference type="SUPFAM" id="SSF48452">
    <property type="entry name" value="TPR-like"/>
    <property type="match status" value="2"/>
</dbReference>
<keyword evidence="3" id="KW-1185">Reference proteome</keyword>
<dbReference type="PANTHER" id="PTHR46512">
    <property type="entry name" value="PEPTIDYLPROLYL ISOMERASE"/>
    <property type="match status" value="1"/>
</dbReference>
<gene>
    <name evidence="2" type="ORF">HO133_010491</name>
</gene>
<organism evidence="2 3">
    <name type="scientific">Letharia lupina</name>
    <dbReference type="NCBI Taxonomy" id="560253"/>
    <lineage>
        <taxon>Eukaryota</taxon>
        <taxon>Fungi</taxon>
        <taxon>Dikarya</taxon>
        <taxon>Ascomycota</taxon>
        <taxon>Pezizomycotina</taxon>
        <taxon>Lecanoromycetes</taxon>
        <taxon>OSLEUM clade</taxon>
        <taxon>Lecanoromycetidae</taxon>
        <taxon>Lecanorales</taxon>
        <taxon>Lecanorineae</taxon>
        <taxon>Parmeliaceae</taxon>
        <taxon>Letharia</taxon>
    </lineage>
</organism>
<protein>
    <submittedName>
        <fullName evidence="2">Uncharacterized protein</fullName>
    </submittedName>
</protein>
<accession>A0A8H6CI77</accession>
<feature type="coiled-coil region" evidence="1">
    <location>
        <begin position="430"/>
        <end position="465"/>
    </location>
</feature>
<comment type="caution">
    <text evidence="2">The sequence shown here is derived from an EMBL/GenBank/DDBJ whole genome shotgun (WGS) entry which is preliminary data.</text>
</comment>
<dbReference type="RefSeq" id="XP_037152977.1">
    <property type="nucleotide sequence ID" value="XM_037301343.1"/>
</dbReference>
<dbReference type="AlphaFoldDB" id="A0A8H6CI77"/>
<dbReference type="GeneID" id="59338881"/>